<dbReference type="EMBL" id="CAUYUJ010015606">
    <property type="protein sequence ID" value="CAK0856130.1"/>
    <property type="molecule type" value="Genomic_DNA"/>
</dbReference>
<gene>
    <name evidence="1" type="ORF">PCOR1329_LOCUS46592</name>
</gene>
<proteinExistence type="predicted"/>
<reference evidence="1" key="1">
    <citation type="submission" date="2023-10" db="EMBL/GenBank/DDBJ databases">
        <authorList>
            <person name="Chen Y."/>
            <person name="Shah S."/>
            <person name="Dougan E. K."/>
            <person name="Thang M."/>
            <person name="Chan C."/>
        </authorList>
    </citation>
    <scope>NUCLEOTIDE SEQUENCE [LARGE SCALE GENOMIC DNA]</scope>
</reference>
<dbReference type="PROSITE" id="PS51257">
    <property type="entry name" value="PROKAR_LIPOPROTEIN"/>
    <property type="match status" value="1"/>
</dbReference>
<accession>A0ABN9UA27</accession>
<dbReference type="Proteomes" id="UP001189429">
    <property type="component" value="Unassembled WGS sequence"/>
</dbReference>
<protein>
    <recommendedName>
        <fullName evidence="3">Tc1-like transposase DDE domain-containing protein</fullName>
    </recommendedName>
</protein>
<feature type="non-terminal residue" evidence="1">
    <location>
        <position position="357"/>
    </location>
</feature>
<sequence length="357" mass="40551">MLPRAQLSPVLRGVVHGLFLAGSSCQAGRPRSAETALDRQILRLVFKHRGRAVVTAQYVQKMIRAARKVSIRTVQRRLSEAGLAWLRRRRKSIAPQAHKVARADVSIGSHPDQTRMRAPCTAGHLARIETSALGRQVARLDFAAWTLARAAATLARRACTDGTVFFLARDNSELESHQRGALGPHVWRQADGSDGLYEECIGPSAHWKAQGHPVRIWGLLVAGVLFIYIMPQGETMNRWRYEWIINHKFPAWLRKAIGGDRGPFLVQDHERCLWTEEPRCALREQGIHLLEHCPRRSQDFNAIEAAWREVRARLAATEPDSIETRDQFIVRLRAAVAWVNVRRRAYLVKICTDQKER</sequence>
<evidence type="ECO:0000313" key="1">
    <source>
        <dbReference type="EMBL" id="CAK0856130.1"/>
    </source>
</evidence>
<evidence type="ECO:0000313" key="2">
    <source>
        <dbReference type="Proteomes" id="UP001189429"/>
    </source>
</evidence>
<organism evidence="1 2">
    <name type="scientific">Prorocentrum cordatum</name>
    <dbReference type="NCBI Taxonomy" id="2364126"/>
    <lineage>
        <taxon>Eukaryota</taxon>
        <taxon>Sar</taxon>
        <taxon>Alveolata</taxon>
        <taxon>Dinophyceae</taxon>
        <taxon>Prorocentrales</taxon>
        <taxon>Prorocentraceae</taxon>
        <taxon>Prorocentrum</taxon>
    </lineage>
</organism>
<evidence type="ECO:0008006" key="3">
    <source>
        <dbReference type="Google" id="ProtNLM"/>
    </source>
</evidence>
<dbReference type="InterPro" id="IPR036397">
    <property type="entry name" value="RNaseH_sf"/>
</dbReference>
<dbReference type="Gene3D" id="3.30.420.10">
    <property type="entry name" value="Ribonuclease H-like superfamily/Ribonuclease H"/>
    <property type="match status" value="1"/>
</dbReference>
<name>A0ABN9UA27_9DINO</name>
<keyword evidence="2" id="KW-1185">Reference proteome</keyword>
<comment type="caution">
    <text evidence="1">The sequence shown here is derived from an EMBL/GenBank/DDBJ whole genome shotgun (WGS) entry which is preliminary data.</text>
</comment>